<dbReference type="Gene3D" id="3.40.30.10">
    <property type="entry name" value="Glutaredoxin"/>
    <property type="match status" value="1"/>
</dbReference>
<feature type="compositionally biased region" description="Basic and acidic residues" evidence="3">
    <location>
        <begin position="499"/>
        <end position="512"/>
    </location>
</feature>
<feature type="domain" description="UBA" evidence="5">
    <location>
        <begin position="353"/>
        <end position="392"/>
    </location>
</feature>
<dbReference type="PANTHER" id="PTHR43601">
    <property type="entry name" value="THIOREDOXIN, MITOCHONDRIAL"/>
    <property type="match status" value="1"/>
</dbReference>
<dbReference type="Gene3D" id="1.20.58.2190">
    <property type="match status" value="1"/>
</dbReference>
<feature type="domain" description="Thioredoxin" evidence="6">
    <location>
        <begin position="506"/>
        <end position="629"/>
    </location>
</feature>
<feature type="compositionally biased region" description="Acidic residues" evidence="3">
    <location>
        <begin position="988"/>
        <end position="1013"/>
    </location>
</feature>
<gene>
    <name evidence="7" type="ORF">Esi_0043_0092</name>
</gene>
<evidence type="ECO:0000256" key="2">
    <source>
        <dbReference type="SAM" id="Coils"/>
    </source>
</evidence>
<dbReference type="InterPro" id="IPR013766">
    <property type="entry name" value="Thioredoxin_domain"/>
</dbReference>
<dbReference type="PANTHER" id="PTHR43601:SF3">
    <property type="entry name" value="THIOREDOXIN, MITOCHONDRIAL"/>
    <property type="match status" value="1"/>
</dbReference>
<feature type="compositionally biased region" description="Low complexity" evidence="3">
    <location>
        <begin position="257"/>
        <end position="277"/>
    </location>
</feature>
<dbReference type="STRING" id="2880.D8LN57"/>
<dbReference type="Gene3D" id="1.10.8.10">
    <property type="entry name" value="DNA helicase RuvA subunit, C-terminal domain"/>
    <property type="match status" value="1"/>
</dbReference>
<feature type="region of interest" description="Disordered" evidence="3">
    <location>
        <begin position="334"/>
        <end position="356"/>
    </location>
</feature>
<evidence type="ECO:0000313" key="7">
    <source>
        <dbReference type="EMBL" id="CBN74820.1"/>
    </source>
</evidence>
<feature type="chain" id="PRO_5003117315" description="Thioredoxin domain-containing protein" evidence="4">
    <location>
        <begin position="24"/>
        <end position="1154"/>
    </location>
</feature>
<feature type="compositionally biased region" description="Low complexity" evidence="3">
    <location>
        <begin position="34"/>
        <end position="43"/>
    </location>
</feature>
<feature type="region of interest" description="Disordered" evidence="3">
    <location>
        <begin position="130"/>
        <end position="278"/>
    </location>
</feature>
<dbReference type="SUPFAM" id="SSF52833">
    <property type="entry name" value="Thioredoxin-like"/>
    <property type="match status" value="1"/>
</dbReference>
<feature type="region of interest" description="Disordered" evidence="3">
    <location>
        <begin position="88"/>
        <end position="114"/>
    </location>
</feature>
<feature type="region of interest" description="Disordered" evidence="3">
    <location>
        <begin position="25"/>
        <end position="58"/>
    </location>
</feature>
<dbReference type="Pfam" id="PF00627">
    <property type="entry name" value="UBA"/>
    <property type="match status" value="1"/>
</dbReference>
<dbReference type="PROSITE" id="PS51352">
    <property type="entry name" value="THIOREDOXIN_2"/>
    <property type="match status" value="1"/>
</dbReference>
<feature type="compositionally biased region" description="Acidic residues" evidence="3">
    <location>
        <begin position="193"/>
        <end position="204"/>
    </location>
</feature>
<organism evidence="7 8">
    <name type="scientific">Ectocarpus siliculosus</name>
    <name type="common">Brown alga</name>
    <name type="synonym">Conferva siliculosa</name>
    <dbReference type="NCBI Taxonomy" id="2880"/>
    <lineage>
        <taxon>Eukaryota</taxon>
        <taxon>Sar</taxon>
        <taxon>Stramenopiles</taxon>
        <taxon>Ochrophyta</taxon>
        <taxon>PX clade</taxon>
        <taxon>Phaeophyceae</taxon>
        <taxon>Ectocarpales</taxon>
        <taxon>Ectocarpaceae</taxon>
        <taxon>Ectocarpus</taxon>
    </lineage>
</organism>
<dbReference type="SUPFAM" id="SSF54236">
    <property type="entry name" value="Ubiquitin-like"/>
    <property type="match status" value="1"/>
</dbReference>
<dbReference type="InterPro" id="IPR015940">
    <property type="entry name" value="UBA"/>
</dbReference>
<dbReference type="GO" id="GO:0045454">
    <property type="term" value="P:cell redox homeostasis"/>
    <property type="evidence" value="ECO:0007669"/>
    <property type="project" value="TreeGrafter"/>
</dbReference>
<keyword evidence="4" id="KW-0732">Signal</keyword>
<protein>
    <recommendedName>
        <fullName evidence="9">Thioredoxin domain-containing protein</fullName>
    </recommendedName>
</protein>
<dbReference type="InParanoid" id="D8LN57"/>
<evidence type="ECO:0000256" key="3">
    <source>
        <dbReference type="SAM" id="MobiDB-lite"/>
    </source>
</evidence>
<keyword evidence="8" id="KW-1185">Reference proteome</keyword>
<evidence type="ECO:0000259" key="5">
    <source>
        <dbReference type="PROSITE" id="PS50030"/>
    </source>
</evidence>
<feature type="compositionally biased region" description="Basic and acidic residues" evidence="3">
    <location>
        <begin position="477"/>
        <end position="489"/>
    </location>
</feature>
<sequence length="1154" mass="120787">MLMILRTAMAAAALLAAVDQASGFVSTRRRHHGSSSSPGTRHSYNGGDGLASGGAPLTSTTVDHLTLSRESPYPFESSAARTVRGLVATQRSKRSNRGGGNGATVQPRPGMETQLGGWSYARTVLTNLSKGAGREGESGTDESGDAAAAAGGSAQSSSGGSSGGKGADGAPAKGNKGAGGGGAGLGIGGGGGDGDDDDDDEEEEEKKGKEAGDEDGLDSWDLSEFGDSQDGLGIEFSEAGVGEDEEQQEGENGGLSGAKAAVDGGDDAQAGQEQGGALPQEYEVVCDGDVCERRPVGPNPAQTVPAVDGAAAEAGAATGAASAGAAASSGADNALVPDAGGDSDGGGGVPPSAVDPGVAQLVSMGWEAEESTAALEASGGDVVAAAEALAAQEEEDLERYEEGLADLQQRGWDSDVAMSAMREAGGNSTAALHALEEEDRVLSMQFEQSIEEMVEHGWDEEVARKALLMQWQKDIEGKGGSRKDQKQFEKTVQGVHQKGVKEGKASTTKKSEPPAPTPAKREDVVFEVTDKTLQKVVLESPVPVILDVYAEWCGPCKQLTPALEEAAMRSGGMFRVAKVDAEKQRSIAEVLGIHAFPSVFGMKDGIILDNFVGGLAQDEMQSFMMGVVMGMPPPKDQALREHQKSQAELRGISRKLAHVAGLAVLGSRKKESLCLKVDKALGETLEGELPEGGGPAAENAPAVAAAKKAARTVITVLMSAYKFPEDPKYRTLSTTSKAYEEVLAPHPPMLEALRLAGFRHKDGDESHLTLLHRNMAVLASVQDRVEVWNKGIKMPQIEEDSEDEYDDSEDEEDEEELERIKQARERLATVAKLEITDSSGGHEAVVKLTMEADSTLGELFRTLQEEEGFGADLVLKTAFPKRELAASDESCHSSTLLSLGLAPSARLVATTAAALAAEQEAEGGDAEAAAVRKEELRAKMMEKARDGKRKGIKKAGTLFGADDGIIEVKKGKHQEYFGGDSTVTLAAEDSDDEDGDEGDGSDNQEAASQEDDFGQSGGEPSLSDDQENDNGSSYSSSENEEGEGGEEQMTDASRNDDNGEEDYSPESEEESDLSDERFSEGDTGTSATESEGTRTDFDADEASYASGVGGEEHRWGELAKLLVQSHGRRECFGALLRDSSPPFFGSSTGWLSVR</sequence>
<feature type="compositionally biased region" description="Low complexity" evidence="3">
    <location>
        <begin position="145"/>
        <end position="159"/>
    </location>
</feature>
<dbReference type="InterPro" id="IPR036249">
    <property type="entry name" value="Thioredoxin-like_sf"/>
</dbReference>
<keyword evidence="2" id="KW-0175">Coiled coil</keyword>
<feature type="compositionally biased region" description="Acidic residues" evidence="3">
    <location>
        <begin position="1058"/>
        <end position="1073"/>
    </location>
</feature>
<comment type="similarity">
    <text evidence="1">Belongs to the thioredoxin family.</text>
</comment>
<dbReference type="Pfam" id="PF00085">
    <property type="entry name" value="Thioredoxin"/>
    <property type="match status" value="1"/>
</dbReference>
<dbReference type="CDD" id="cd09212">
    <property type="entry name" value="PUB"/>
    <property type="match status" value="1"/>
</dbReference>
<feature type="compositionally biased region" description="Acidic residues" evidence="3">
    <location>
        <begin position="1038"/>
        <end position="1049"/>
    </location>
</feature>
<feature type="domain" description="UBA" evidence="5">
    <location>
        <begin position="398"/>
        <end position="438"/>
    </location>
</feature>
<dbReference type="InterPro" id="IPR009060">
    <property type="entry name" value="UBA-like_sf"/>
</dbReference>
<name>D8LN57_ECTSI</name>
<dbReference type="OrthoDB" id="336240at2759"/>
<evidence type="ECO:0000256" key="4">
    <source>
        <dbReference type="SAM" id="SignalP"/>
    </source>
</evidence>
<dbReference type="Gene3D" id="3.10.20.90">
    <property type="entry name" value="Phosphatidylinositol 3-kinase Catalytic Subunit, Chain A, domain 1"/>
    <property type="match status" value="1"/>
</dbReference>
<dbReference type="SUPFAM" id="SSF46934">
    <property type="entry name" value="UBA-like"/>
    <property type="match status" value="1"/>
</dbReference>
<feature type="region of interest" description="Disordered" evidence="3">
    <location>
        <begin position="477"/>
        <end position="521"/>
    </location>
</feature>
<feature type="coiled-coil region" evidence="2">
    <location>
        <begin position="383"/>
        <end position="410"/>
    </location>
</feature>
<feature type="compositionally biased region" description="Acidic residues" evidence="3">
    <location>
        <begin position="797"/>
        <end position="816"/>
    </location>
</feature>
<evidence type="ECO:0000256" key="1">
    <source>
        <dbReference type="ARBA" id="ARBA00008987"/>
    </source>
</evidence>
<dbReference type="eggNOG" id="KOG0910">
    <property type="taxonomic scope" value="Eukaryota"/>
</dbReference>
<feature type="region of interest" description="Disordered" evidence="3">
    <location>
        <begin position="795"/>
        <end position="816"/>
    </location>
</feature>
<evidence type="ECO:0000313" key="8">
    <source>
        <dbReference type="Proteomes" id="UP000002630"/>
    </source>
</evidence>
<dbReference type="InterPro" id="IPR036339">
    <property type="entry name" value="PUB-like_dom_sf"/>
</dbReference>
<dbReference type="EMBL" id="FN649728">
    <property type="protein sequence ID" value="CBN74820.1"/>
    <property type="molecule type" value="Genomic_DNA"/>
</dbReference>
<dbReference type="AlphaFoldDB" id="D8LN57"/>
<dbReference type="CDD" id="cd02947">
    <property type="entry name" value="TRX_family"/>
    <property type="match status" value="1"/>
</dbReference>
<accession>D8LN57</accession>
<reference evidence="7 8" key="1">
    <citation type="journal article" date="2010" name="Nature">
        <title>The Ectocarpus genome and the independent evolution of multicellularity in brown algae.</title>
        <authorList>
            <person name="Cock J.M."/>
            <person name="Sterck L."/>
            <person name="Rouze P."/>
            <person name="Scornet D."/>
            <person name="Allen A.E."/>
            <person name="Amoutzias G."/>
            <person name="Anthouard V."/>
            <person name="Artiguenave F."/>
            <person name="Aury J.M."/>
            <person name="Badger J.H."/>
            <person name="Beszteri B."/>
            <person name="Billiau K."/>
            <person name="Bonnet E."/>
            <person name="Bothwell J.H."/>
            <person name="Bowler C."/>
            <person name="Boyen C."/>
            <person name="Brownlee C."/>
            <person name="Carrano C.J."/>
            <person name="Charrier B."/>
            <person name="Cho G.Y."/>
            <person name="Coelho S.M."/>
            <person name="Collen J."/>
            <person name="Corre E."/>
            <person name="Da Silva C."/>
            <person name="Delage L."/>
            <person name="Delaroque N."/>
            <person name="Dittami S.M."/>
            <person name="Doulbeau S."/>
            <person name="Elias M."/>
            <person name="Farnham G."/>
            <person name="Gachon C.M."/>
            <person name="Gschloessl B."/>
            <person name="Heesch S."/>
            <person name="Jabbari K."/>
            <person name="Jubin C."/>
            <person name="Kawai H."/>
            <person name="Kimura K."/>
            <person name="Kloareg B."/>
            <person name="Kupper F.C."/>
            <person name="Lang D."/>
            <person name="Le Bail A."/>
            <person name="Leblanc C."/>
            <person name="Lerouge P."/>
            <person name="Lohr M."/>
            <person name="Lopez P.J."/>
            <person name="Martens C."/>
            <person name="Maumus F."/>
            <person name="Michel G."/>
            <person name="Miranda-Saavedra D."/>
            <person name="Morales J."/>
            <person name="Moreau H."/>
            <person name="Motomura T."/>
            <person name="Nagasato C."/>
            <person name="Napoli C.A."/>
            <person name="Nelson D.R."/>
            <person name="Nyvall-Collen P."/>
            <person name="Peters A.F."/>
            <person name="Pommier C."/>
            <person name="Potin P."/>
            <person name="Poulain J."/>
            <person name="Quesneville H."/>
            <person name="Read B."/>
            <person name="Rensing S.A."/>
            <person name="Ritter A."/>
            <person name="Rousvoal S."/>
            <person name="Samanta M."/>
            <person name="Samson G."/>
            <person name="Schroeder D.C."/>
            <person name="Segurens B."/>
            <person name="Strittmatter M."/>
            <person name="Tonon T."/>
            <person name="Tregear J.W."/>
            <person name="Valentin K."/>
            <person name="von Dassow P."/>
            <person name="Yamagishi T."/>
            <person name="Van de Peer Y."/>
            <person name="Wincker P."/>
        </authorList>
    </citation>
    <scope>NUCLEOTIDE SEQUENCE [LARGE SCALE GENOMIC DNA]</scope>
    <source>
        <strain evidence="8">Ec32 / CCAP1310/4</strain>
    </source>
</reference>
<dbReference type="SMART" id="SM00165">
    <property type="entry name" value="UBA"/>
    <property type="match status" value="1"/>
</dbReference>
<dbReference type="PROSITE" id="PS00194">
    <property type="entry name" value="THIOREDOXIN_1"/>
    <property type="match status" value="1"/>
</dbReference>
<dbReference type="InterPro" id="IPR029071">
    <property type="entry name" value="Ubiquitin-like_domsf"/>
</dbReference>
<dbReference type="SUPFAM" id="SSF143503">
    <property type="entry name" value="PUG domain-like"/>
    <property type="match status" value="1"/>
</dbReference>
<feature type="signal peptide" evidence="4">
    <location>
        <begin position="1"/>
        <end position="23"/>
    </location>
</feature>
<dbReference type="Proteomes" id="UP000002630">
    <property type="component" value="Linkage Group LG03"/>
</dbReference>
<feature type="region of interest" description="Disordered" evidence="3">
    <location>
        <begin position="986"/>
        <end position="1113"/>
    </location>
</feature>
<feature type="compositionally biased region" description="Gly residues" evidence="3">
    <location>
        <begin position="176"/>
        <end position="192"/>
    </location>
</feature>
<dbReference type="CDD" id="cd14291">
    <property type="entry name" value="UBA1_NUB1_like"/>
    <property type="match status" value="1"/>
</dbReference>
<dbReference type="InterPro" id="IPR017937">
    <property type="entry name" value="Thioredoxin_CS"/>
</dbReference>
<evidence type="ECO:0000259" key="6">
    <source>
        <dbReference type="PROSITE" id="PS51352"/>
    </source>
</evidence>
<dbReference type="PROSITE" id="PS50030">
    <property type="entry name" value="UBA"/>
    <property type="match status" value="2"/>
</dbReference>
<evidence type="ECO:0008006" key="9">
    <source>
        <dbReference type="Google" id="ProtNLM"/>
    </source>
</evidence>
<proteinExistence type="inferred from homology"/>
<dbReference type="EMBL" id="FN648630">
    <property type="protein sequence ID" value="CBN74820.1"/>
    <property type="molecule type" value="Genomic_DNA"/>
</dbReference>